<reference evidence="1" key="1">
    <citation type="journal article" date="2020" name="Nature">
        <title>Giant virus diversity and host interactions through global metagenomics.</title>
        <authorList>
            <person name="Schulz F."/>
            <person name="Roux S."/>
            <person name="Paez-Espino D."/>
            <person name="Jungbluth S."/>
            <person name="Walsh D.A."/>
            <person name="Denef V.J."/>
            <person name="McMahon K.D."/>
            <person name="Konstantinidis K.T."/>
            <person name="Eloe-Fadrosh E.A."/>
            <person name="Kyrpides N.C."/>
            <person name="Woyke T."/>
        </authorList>
    </citation>
    <scope>NUCLEOTIDE SEQUENCE</scope>
    <source>
        <strain evidence="1">GVMAG-M-3300023174-3</strain>
    </source>
</reference>
<organism evidence="1">
    <name type="scientific">viral metagenome</name>
    <dbReference type="NCBI Taxonomy" id="1070528"/>
    <lineage>
        <taxon>unclassified sequences</taxon>
        <taxon>metagenomes</taxon>
        <taxon>organismal metagenomes</taxon>
    </lineage>
</organism>
<name>A0A6C0DNY0_9ZZZZ</name>
<evidence type="ECO:0000313" key="1">
    <source>
        <dbReference type="EMBL" id="QHT17910.1"/>
    </source>
</evidence>
<proteinExistence type="predicted"/>
<dbReference type="EMBL" id="MN739646">
    <property type="protein sequence ID" value="QHT17910.1"/>
    <property type="molecule type" value="Genomic_DNA"/>
</dbReference>
<accession>A0A6C0DNY0</accession>
<dbReference type="AlphaFoldDB" id="A0A6C0DNY0"/>
<protein>
    <submittedName>
        <fullName evidence="1">Uncharacterized protein</fullName>
    </submittedName>
</protein>
<sequence>MISSNTLGSKYKEFCINYTGGLDMQTGSFYEKIEKKEATVAEHM</sequence>